<organism evidence="2 3">
    <name type="scientific">Algoriphagus ornithinivorans</name>
    <dbReference type="NCBI Taxonomy" id="226506"/>
    <lineage>
        <taxon>Bacteria</taxon>
        <taxon>Pseudomonadati</taxon>
        <taxon>Bacteroidota</taxon>
        <taxon>Cytophagia</taxon>
        <taxon>Cytophagales</taxon>
        <taxon>Cyclobacteriaceae</taxon>
        <taxon>Algoriphagus</taxon>
    </lineage>
</organism>
<keyword evidence="1" id="KW-1133">Transmembrane helix</keyword>
<feature type="transmembrane region" description="Helical" evidence="1">
    <location>
        <begin position="192"/>
        <end position="214"/>
    </location>
</feature>
<feature type="transmembrane region" description="Helical" evidence="1">
    <location>
        <begin position="76"/>
        <end position="96"/>
    </location>
</feature>
<evidence type="ECO:0000313" key="3">
    <source>
        <dbReference type="Proteomes" id="UP000199564"/>
    </source>
</evidence>
<dbReference type="Proteomes" id="UP000199564">
    <property type="component" value="Unassembled WGS sequence"/>
</dbReference>
<gene>
    <name evidence="2" type="ORF">SAMN04488519_102209</name>
</gene>
<protein>
    <recommendedName>
        <fullName evidence="4">Sulfate ABC transporter permease</fullName>
    </recommendedName>
</protein>
<dbReference type="EMBL" id="FOVW01000002">
    <property type="protein sequence ID" value="SFN83903.1"/>
    <property type="molecule type" value="Genomic_DNA"/>
</dbReference>
<name>A0A1I5CA81_9BACT</name>
<dbReference type="RefSeq" id="WP_091650246.1">
    <property type="nucleotide sequence ID" value="NZ_FOVW01000002.1"/>
</dbReference>
<sequence length="216" mass="25868">MPKERSPLAQRLFDYLDFDKRLYFFLLVLLFILIRYLTNTIILEAIPDSENLDARGDFMIFHIFNTLEYVWTPFALLWKFTVIAFLFWLGAFFLGYKIPYKELWKFALVAEGIFLFPELIRFLVYINPHSASTYQEILEYRPLSFLSFIGFDNLNPRWYYPLGTLNLFELGYGVLWVMGFHMISNRSIKESILAVVVSYFVPLTIWLTWFVMVYRD</sequence>
<evidence type="ECO:0008006" key="4">
    <source>
        <dbReference type="Google" id="ProtNLM"/>
    </source>
</evidence>
<reference evidence="3" key="1">
    <citation type="submission" date="2016-10" db="EMBL/GenBank/DDBJ databases">
        <authorList>
            <person name="Varghese N."/>
            <person name="Submissions S."/>
        </authorList>
    </citation>
    <scope>NUCLEOTIDE SEQUENCE [LARGE SCALE GENOMIC DNA]</scope>
    <source>
        <strain evidence="3">DSM 15282</strain>
    </source>
</reference>
<feature type="transmembrane region" description="Helical" evidence="1">
    <location>
        <begin position="158"/>
        <end position="180"/>
    </location>
</feature>
<feature type="transmembrane region" description="Helical" evidence="1">
    <location>
        <begin position="103"/>
        <end position="126"/>
    </location>
</feature>
<feature type="transmembrane region" description="Helical" evidence="1">
    <location>
        <begin position="21"/>
        <end position="38"/>
    </location>
</feature>
<evidence type="ECO:0000256" key="1">
    <source>
        <dbReference type="SAM" id="Phobius"/>
    </source>
</evidence>
<proteinExistence type="predicted"/>
<dbReference type="AlphaFoldDB" id="A0A1I5CA81"/>
<accession>A0A1I5CA81</accession>
<keyword evidence="3" id="KW-1185">Reference proteome</keyword>
<keyword evidence="1" id="KW-0812">Transmembrane</keyword>
<keyword evidence="1" id="KW-0472">Membrane</keyword>
<evidence type="ECO:0000313" key="2">
    <source>
        <dbReference type="EMBL" id="SFN83903.1"/>
    </source>
</evidence>